<dbReference type="DIP" id="DIP-25320N"/>
<proteinExistence type="predicted"/>
<dbReference type="eggNOG" id="ENOG502THUF">
    <property type="taxonomic scope" value="Eukaryota"/>
</dbReference>
<dbReference type="PaxDb" id="6239-R11G11.6"/>
<dbReference type="PANTHER" id="PTHR21593:SF8">
    <property type="entry name" value="DUF148 DOMAIN-CONTAINING PROTEIN-RELATED"/>
    <property type="match status" value="1"/>
</dbReference>
<dbReference type="EMBL" id="BX284605">
    <property type="protein sequence ID" value="CCD64482.1"/>
    <property type="molecule type" value="Genomic_DNA"/>
</dbReference>
<dbReference type="Bgee" id="WBGene00020014">
    <property type="expression patterns" value="Expressed in larva and 1 other cell type or tissue"/>
</dbReference>
<evidence type="ECO:0000313" key="3">
    <source>
        <dbReference type="EMBL" id="CCD64482.1"/>
    </source>
</evidence>
<dbReference type="InParanoid" id="O16949"/>
<dbReference type="RefSeq" id="NP_503226.1">
    <property type="nucleotide sequence ID" value="NM_070825.4"/>
</dbReference>
<dbReference type="CTD" id="187825"/>
<dbReference type="InterPro" id="IPR052823">
    <property type="entry name" value="SXP/RAL-2_related"/>
</dbReference>
<dbReference type="AGR" id="WB:WBGene00020014"/>
<dbReference type="PhylomeDB" id="O16949"/>
<dbReference type="UCSC" id="R11G11.6">
    <property type="organism name" value="c. elegans"/>
</dbReference>
<dbReference type="HOGENOM" id="CLU_1779095_0_0_1"/>
<dbReference type="FunCoup" id="O16949">
    <property type="interactions" value="4"/>
</dbReference>
<accession>O16949</accession>
<protein>
    <submittedName>
        <fullName evidence="3">SXP/RAL-2 family protein Ani s 5-like cation-binding domain-containing protein</fullName>
    </submittedName>
</protein>
<dbReference type="PANTHER" id="PTHR21593">
    <property type="entry name" value="PRION-LIKE- Q/N-RICH -DOMAIN-BEARING PROTEIN PROTEIN"/>
    <property type="match status" value="1"/>
</dbReference>
<evidence type="ECO:0000313" key="4">
    <source>
        <dbReference type="Proteomes" id="UP000001940"/>
    </source>
</evidence>
<dbReference type="OrthoDB" id="5813993at2759"/>
<name>O16949_CAEEL</name>
<feature type="chain" id="PRO_5004157262" evidence="1">
    <location>
        <begin position="17"/>
        <end position="146"/>
    </location>
</feature>
<dbReference type="STRING" id="6239.R11G11.6.1"/>
<dbReference type="GeneID" id="187825"/>
<evidence type="ECO:0000256" key="1">
    <source>
        <dbReference type="SAM" id="SignalP"/>
    </source>
</evidence>
<sequence>MASYFILAVLIAVTAAASYNKPNFVKDLPDNMQKSYATIVRNSQLTKLQKDEQLQQWAQTNNLSDQYTAYTKKQQDNENFMSKNTTQIISQLSSVQAQLEAILSNKNLTRDQEEEAIDSLEEQYWQEVPVLLFIRKMWKKAMGMKV</sequence>
<dbReference type="WormBase" id="R11G11.6">
    <property type="protein sequence ID" value="CE12750"/>
    <property type="gene ID" value="WBGene00020014"/>
    <property type="gene designation" value="srlf-19"/>
</dbReference>
<dbReference type="InterPro" id="IPR003677">
    <property type="entry name" value="ANIS5_cation-bd"/>
</dbReference>
<dbReference type="AlphaFoldDB" id="O16949"/>
<dbReference type="PIR" id="A88930">
    <property type="entry name" value="A88930"/>
</dbReference>
<feature type="domain" description="SXP/RAL-2 family protein Ani s 5-like cation-binding" evidence="2">
    <location>
        <begin position="32"/>
        <end position="137"/>
    </location>
</feature>
<reference evidence="3 4" key="1">
    <citation type="journal article" date="1998" name="Science">
        <title>Genome sequence of the nematode C. elegans: a platform for investigating biology.</title>
        <authorList>
            <consortium name="The C. elegans sequencing consortium"/>
            <person name="Sulson J.E."/>
            <person name="Waterston R."/>
        </authorList>
    </citation>
    <scope>NUCLEOTIDE SEQUENCE [LARGE SCALE GENOMIC DNA]</scope>
    <source>
        <strain evidence="3 4">Bristol N2</strain>
    </source>
</reference>
<dbReference type="Proteomes" id="UP000001940">
    <property type="component" value="Chromosome V"/>
</dbReference>
<dbReference type="Pfam" id="PF02520">
    <property type="entry name" value="ANIS5_cation-bd"/>
    <property type="match status" value="1"/>
</dbReference>
<gene>
    <name evidence="3 5" type="primary">srlf-19</name>
    <name evidence="3" type="ORF">CELE_R11G11.6</name>
    <name evidence="5" type="ORF">R11G11.6</name>
</gene>
<evidence type="ECO:0000259" key="2">
    <source>
        <dbReference type="Pfam" id="PF02520"/>
    </source>
</evidence>
<keyword evidence="1" id="KW-0732">Signal</keyword>
<dbReference type="IntAct" id="O16949">
    <property type="interactions" value="2"/>
</dbReference>
<dbReference type="SMR" id="O16949"/>
<feature type="signal peptide" evidence="1">
    <location>
        <begin position="1"/>
        <end position="16"/>
    </location>
</feature>
<evidence type="ECO:0000313" key="5">
    <source>
        <dbReference type="WormBase" id="R11G11.6"/>
    </source>
</evidence>
<organism evidence="3 4">
    <name type="scientific">Caenorhabditis elegans</name>
    <dbReference type="NCBI Taxonomy" id="6239"/>
    <lineage>
        <taxon>Eukaryota</taxon>
        <taxon>Metazoa</taxon>
        <taxon>Ecdysozoa</taxon>
        <taxon>Nematoda</taxon>
        <taxon>Chromadorea</taxon>
        <taxon>Rhabditida</taxon>
        <taxon>Rhabditina</taxon>
        <taxon>Rhabditomorpha</taxon>
        <taxon>Rhabditoidea</taxon>
        <taxon>Rhabditidae</taxon>
        <taxon>Peloderinae</taxon>
        <taxon>Caenorhabditis</taxon>
    </lineage>
</organism>
<keyword evidence="4" id="KW-1185">Reference proteome</keyword>
<dbReference type="KEGG" id="cel:CELE_R11G11.6"/>
<dbReference type="PeptideAtlas" id="O16949"/>